<dbReference type="AlphaFoldDB" id="A0A9W6Y5K1"/>
<feature type="compositionally biased region" description="Acidic residues" evidence="1">
    <location>
        <begin position="34"/>
        <end position="50"/>
    </location>
</feature>
<dbReference type="Proteomes" id="UP001165121">
    <property type="component" value="Unassembled WGS sequence"/>
</dbReference>
<proteinExistence type="predicted"/>
<sequence length="437" mass="46575">MATAAPTRTRQSTRTSKSRRRPRQVQSVTTRIDEDSEDVSNNEGETEINDGDSQAPASDELEEQHVDRTGDESAVMGETSSQVASTAATNGPQQLIRTLTRDEQHDSSQVVRGEQRTMSRSSSSTRAPTRQPDDDDDGCSSSSRDDSGEDGSSSSSKESSSSDDGHSDDGAHERRDAVERNKVSEQVLLAQFYKCLDKTTKKLVKKAPKPTTLEDAVDKATEIDDPMDNVAQGMTNIGLPWATAPSTYIIPMAGTTSQTVVVPGIGGTDLLSTITGTAQASTSDGTVAQGEVALVTNPQGVYNALAREILQPVISETGTKPATKAKTKREPVVSGDVESDAKPKKKRIKTAVKQATSGDSVGTRSRRNVQSGGQDDNGRRDSRACYQCGPLGDAMPECRQVFCLQSTGALCPDAEAKARNDAYLQSCEQQPKPSAGN</sequence>
<gene>
    <name evidence="2" type="ORF">Pfra01_002248100</name>
</gene>
<evidence type="ECO:0000256" key="1">
    <source>
        <dbReference type="SAM" id="MobiDB-lite"/>
    </source>
</evidence>
<reference evidence="2" key="1">
    <citation type="submission" date="2023-04" db="EMBL/GenBank/DDBJ databases">
        <title>Phytophthora fragariaefolia NBRC 109709.</title>
        <authorList>
            <person name="Ichikawa N."/>
            <person name="Sato H."/>
            <person name="Tonouchi N."/>
        </authorList>
    </citation>
    <scope>NUCLEOTIDE SEQUENCE</scope>
    <source>
        <strain evidence="2">NBRC 109709</strain>
    </source>
</reference>
<organism evidence="2 3">
    <name type="scientific">Phytophthora fragariaefolia</name>
    <dbReference type="NCBI Taxonomy" id="1490495"/>
    <lineage>
        <taxon>Eukaryota</taxon>
        <taxon>Sar</taxon>
        <taxon>Stramenopiles</taxon>
        <taxon>Oomycota</taxon>
        <taxon>Peronosporomycetes</taxon>
        <taxon>Peronosporales</taxon>
        <taxon>Peronosporaceae</taxon>
        <taxon>Phytophthora</taxon>
    </lineage>
</organism>
<feature type="compositionally biased region" description="Polar residues" evidence="1">
    <location>
        <begin position="78"/>
        <end position="97"/>
    </location>
</feature>
<feature type="compositionally biased region" description="Basic and acidic residues" evidence="1">
    <location>
        <begin position="163"/>
        <end position="182"/>
    </location>
</feature>
<name>A0A9W6Y5K1_9STRA</name>
<accession>A0A9W6Y5K1</accession>
<dbReference type="EMBL" id="BSXT01003448">
    <property type="protein sequence ID" value="GMF54102.1"/>
    <property type="molecule type" value="Genomic_DNA"/>
</dbReference>
<evidence type="ECO:0000313" key="2">
    <source>
        <dbReference type="EMBL" id="GMF54102.1"/>
    </source>
</evidence>
<keyword evidence="3" id="KW-1185">Reference proteome</keyword>
<feature type="compositionally biased region" description="Low complexity" evidence="1">
    <location>
        <begin position="150"/>
        <end position="159"/>
    </location>
</feature>
<dbReference type="OrthoDB" id="120414at2759"/>
<feature type="compositionally biased region" description="Low complexity" evidence="1">
    <location>
        <begin position="1"/>
        <end position="15"/>
    </location>
</feature>
<feature type="compositionally biased region" description="Low complexity" evidence="1">
    <location>
        <begin position="116"/>
        <end position="130"/>
    </location>
</feature>
<feature type="region of interest" description="Disordered" evidence="1">
    <location>
        <begin position="1"/>
        <end position="182"/>
    </location>
</feature>
<protein>
    <submittedName>
        <fullName evidence="2">Unnamed protein product</fullName>
    </submittedName>
</protein>
<feature type="region of interest" description="Disordered" evidence="1">
    <location>
        <begin position="320"/>
        <end position="382"/>
    </location>
</feature>
<evidence type="ECO:0000313" key="3">
    <source>
        <dbReference type="Proteomes" id="UP001165121"/>
    </source>
</evidence>
<comment type="caution">
    <text evidence="2">The sequence shown here is derived from an EMBL/GenBank/DDBJ whole genome shotgun (WGS) entry which is preliminary data.</text>
</comment>
<feature type="compositionally biased region" description="Polar residues" evidence="1">
    <location>
        <begin position="353"/>
        <end position="374"/>
    </location>
</feature>